<organism evidence="8 9">
    <name type="scientific">Flagellimonas olearia</name>
    <dbReference type="NCBI Taxonomy" id="552546"/>
    <lineage>
        <taxon>Bacteria</taxon>
        <taxon>Pseudomonadati</taxon>
        <taxon>Bacteroidota</taxon>
        <taxon>Flavobacteriia</taxon>
        <taxon>Flavobacteriales</taxon>
        <taxon>Flavobacteriaceae</taxon>
        <taxon>Flagellimonas</taxon>
    </lineage>
</organism>
<dbReference type="Gene3D" id="1.10.10.10">
    <property type="entry name" value="Winged helix-like DNA-binding domain superfamily/Winged helix DNA-binding domain"/>
    <property type="match status" value="1"/>
</dbReference>
<evidence type="ECO:0000259" key="6">
    <source>
        <dbReference type="Pfam" id="PF04542"/>
    </source>
</evidence>
<dbReference type="InterPro" id="IPR013325">
    <property type="entry name" value="RNA_pol_sigma_r2"/>
</dbReference>
<name>A0A6I1E0I0_9FLAO</name>
<dbReference type="PANTHER" id="PTHR43133">
    <property type="entry name" value="RNA POLYMERASE ECF-TYPE SIGMA FACTO"/>
    <property type="match status" value="1"/>
</dbReference>
<dbReference type="InterPro" id="IPR007627">
    <property type="entry name" value="RNA_pol_sigma70_r2"/>
</dbReference>
<keyword evidence="3" id="KW-0731">Sigma factor</keyword>
<dbReference type="InterPro" id="IPR013324">
    <property type="entry name" value="RNA_pol_sigma_r3/r4-like"/>
</dbReference>
<evidence type="ECO:0000256" key="5">
    <source>
        <dbReference type="SAM" id="Phobius"/>
    </source>
</evidence>
<dbReference type="GO" id="GO:0006352">
    <property type="term" value="P:DNA-templated transcription initiation"/>
    <property type="evidence" value="ECO:0007669"/>
    <property type="project" value="InterPro"/>
</dbReference>
<evidence type="ECO:0000256" key="4">
    <source>
        <dbReference type="ARBA" id="ARBA00023163"/>
    </source>
</evidence>
<dbReference type="AlphaFoldDB" id="A0A6I1E0I0"/>
<gene>
    <name evidence="8" type="ORF">F8C76_00800</name>
</gene>
<dbReference type="Proteomes" id="UP000429785">
    <property type="component" value="Unassembled WGS sequence"/>
</dbReference>
<dbReference type="NCBIfam" id="TIGR02937">
    <property type="entry name" value="sigma70-ECF"/>
    <property type="match status" value="1"/>
</dbReference>
<dbReference type="EMBL" id="WELG01000001">
    <property type="protein sequence ID" value="KAB7530092.1"/>
    <property type="molecule type" value="Genomic_DNA"/>
</dbReference>
<keyword evidence="5" id="KW-0812">Transmembrane</keyword>
<dbReference type="InterPro" id="IPR039425">
    <property type="entry name" value="RNA_pol_sigma-70-like"/>
</dbReference>
<evidence type="ECO:0000256" key="1">
    <source>
        <dbReference type="ARBA" id="ARBA00010641"/>
    </source>
</evidence>
<keyword evidence="2" id="KW-0805">Transcription regulation</keyword>
<sequence>MTRNLQSDIELVFKEYYREFCLLSYSYVGCMDQAQDIVQDVFVKLLLKNKGFHILNVKSYVWKSVKNSSLKHIARVKKTESLESGKIVLVEEHGVKNEELNSKLRKAMDKLPPKCKVVFEMCVVDGHKYNSAADSLGISENTVKTQMKKAYKILRHNLTDVYLLLIYFMSFTASILLF</sequence>
<evidence type="ECO:0000259" key="7">
    <source>
        <dbReference type="Pfam" id="PF08281"/>
    </source>
</evidence>
<dbReference type="RefSeq" id="WP_129656221.1">
    <property type="nucleotide sequence ID" value="NZ_ML142917.1"/>
</dbReference>
<dbReference type="InterPro" id="IPR036388">
    <property type="entry name" value="WH-like_DNA-bd_sf"/>
</dbReference>
<comment type="similarity">
    <text evidence="1">Belongs to the sigma-70 factor family. ECF subfamily.</text>
</comment>
<evidence type="ECO:0000313" key="8">
    <source>
        <dbReference type="EMBL" id="KAB7530092.1"/>
    </source>
</evidence>
<dbReference type="PANTHER" id="PTHR43133:SF46">
    <property type="entry name" value="RNA POLYMERASE SIGMA-70 FACTOR ECF SUBFAMILY"/>
    <property type="match status" value="1"/>
</dbReference>
<feature type="domain" description="RNA polymerase sigma-70 region 2" evidence="6">
    <location>
        <begin position="13"/>
        <end position="77"/>
    </location>
</feature>
<evidence type="ECO:0000256" key="2">
    <source>
        <dbReference type="ARBA" id="ARBA00023015"/>
    </source>
</evidence>
<dbReference type="GO" id="GO:0016987">
    <property type="term" value="F:sigma factor activity"/>
    <property type="evidence" value="ECO:0007669"/>
    <property type="project" value="UniProtKB-KW"/>
</dbReference>
<dbReference type="InterPro" id="IPR014284">
    <property type="entry name" value="RNA_pol_sigma-70_dom"/>
</dbReference>
<dbReference type="Pfam" id="PF04542">
    <property type="entry name" value="Sigma70_r2"/>
    <property type="match status" value="1"/>
</dbReference>
<dbReference type="GO" id="GO:0003677">
    <property type="term" value="F:DNA binding"/>
    <property type="evidence" value="ECO:0007669"/>
    <property type="project" value="InterPro"/>
</dbReference>
<keyword evidence="5" id="KW-1133">Transmembrane helix</keyword>
<reference evidence="8 9" key="1">
    <citation type="submission" date="2019-10" db="EMBL/GenBank/DDBJ databases">
        <title>Muricauda olearia CL-SS4 JCM15563 genome.</title>
        <authorList>
            <person name="Liu L."/>
        </authorList>
    </citation>
    <scope>NUCLEOTIDE SEQUENCE [LARGE SCALE GENOMIC DNA]</scope>
    <source>
        <strain evidence="8 9">CL-SS4</strain>
    </source>
</reference>
<evidence type="ECO:0000256" key="3">
    <source>
        <dbReference type="ARBA" id="ARBA00023082"/>
    </source>
</evidence>
<keyword evidence="4" id="KW-0804">Transcription</keyword>
<keyword evidence="5" id="KW-0472">Membrane</keyword>
<dbReference type="SUPFAM" id="SSF88946">
    <property type="entry name" value="Sigma2 domain of RNA polymerase sigma factors"/>
    <property type="match status" value="1"/>
</dbReference>
<dbReference type="Pfam" id="PF08281">
    <property type="entry name" value="Sigma70_r4_2"/>
    <property type="match status" value="1"/>
</dbReference>
<dbReference type="SUPFAM" id="SSF88659">
    <property type="entry name" value="Sigma3 and sigma4 domains of RNA polymerase sigma factors"/>
    <property type="match status" value="1"/>
</dbReference>
<dbReference type="OrthoDB" id="9772248at2"/>
<proteinExistence type="inferred from homology"/>
<dbReference type="InterPro" id="IPR013249">
    <property type="entry name" value="RNA_pol_sigma70_r4_t2"/>
</dbReference>
<accession>A0A6I1E0I0</accession>
<comment type="caution">
    <text evidence="8">The sequence shown here is derived from an EMBL/GenBank/DDBJ whole genome shotgun (WGS) entry which is preliminary data.</text>
</comment>
<feature type="domain" description="RNA polymerase sigma factor 70 region 4 type 2" evidence="7">
    <location>
        <begin position="103"/>
        <end position="152"/>
    </location>
</feature>
<dbReference type="Gene3D" id="1.10.1740.10">
    <property type="match status" value="1"/>
</dbReference>
<protein>
    <submittedName>
        <fullName evidence="8">Sigma-70 family RNA polymerase sigma factor</fullName>
    </submittedName>
</protein>
<feature type="transmembrane region" description="Helical" evidence="5">
    <location>
        <begin position="157"/>
        <end position="177"/>
    </location>
</feature>
<evidence type="ECO:0000313" key="9">
    <source>
        <dbReference type="Proteomes" id="UP000429785"/>
    </source>
</evidence>